<comment type="caution">
    <text evidence="1">The sequence shown here is derived from an EMBL/GenBank/DDBJ whole genome shotgun (WGS) entry which is preliminary data.</text>
</comment>
<name>A0ABS4VWA9_9PSEU</name>
<keyword evidence="2" id="KW-1185">Reference proteome</keyword>
<sequence>MSVTERVRVVGRGPATDDAFDPGAALAATSVGMAAVHRDVGAHPAS</sequence>
<dbReference type="EMBL" id="JAGINU010000001">
    <property type="protein sequence ID" value="MBP2368225.1"/>
    <property type="molecule type" value="Genomic_DNA"/>
</dbReference>
<reference evidence="1 2" key="1">
    <citation type="submission" date="2021-03" db="EMBL/GenBank/DDBJ databases">
        <title>Sequencing the genomes of 1000 actinobacteria strains.</title>
        <authorList>
            <person name="Klenk H.-P."/>
        </authorList>
    </citation>
    <scope>NUCLEOTIDE SEQUENCE [LARGE SCALE GENOMIC DNA]</scope>
    <source>
        <strain evidence="1 2">DSM 45256</strain>
    </source>
</reference>
<dbReference type="Proteomes" id="UP001519295">
    <property type="component" value="Unassembled WGS sequence"/>
</dbReference>
<accession>A0ABS4VWA9</accession>
<evidence type="ECO:0000313" key="1">
    <source>
        <dbReference type="EMBL" id="MBP2368225.1"/>
    </source>
</evidence>
<gene>
    <name evidence="1" type="ORF">JOF36_003921</name>
</gene>
<evidence type="ECO:0000313" key="2">
    <source>
        <dbReference type="Proteomes" id="UP001519295"/>
    </source>
</evidence>
<protein>
    <submittedName>
        <fullName evidence="1">Uncharacterized protein</fullName>
    </submittedName>
</protein>
<organism evidence="1 2">
    <name type="scientific">Pseudonocardia parietis</name>
    <dbReference type="NCBI Taxonomy" id="570936"/>
    <lineage>
        <taxon>Bacteria</taxon>
        <taxon>Bacillati</taxon>
        <taxon>Actinomycetota</taxon>
        <taxon>Actinomycetes</taxon>
        <taxon>Pseudonocardiales</taxon>
        <taxon>Pseudonocardiaceae</taxon>
        <taxon>Pseudonocardia</taxon>
    </lineage>
</organism>
<proteinExistence type="predicted"/>
<dbReference type="RefSeq" id="WP_210028701.1">
    <property type="nucleotide sequence ID" value="NZ_JAGINU010000001.1"/>
</dbReference>